<sequence length="359" mass="39536">MAIANEIKAGVYRFKINGTEAEPWVIRAIQRVAVEDDLNLPSQFSIDMAIMVETQKTPSQSSDRLFYDRNLMEMMEPGTEVEIMMGLNTPEHLMKGKIASIEASFGRKSTLNIVGYDALHELSFGRKTQSYVDMTDSDIAEQIAGNVSLQSETTSTSVKHDYVLQNNVSDFAFLIERAERIGFEVAVREGALLFREPAESESASVSLEFGKDLTDFTVSMKALPEGSETEFRSWDYKNKTAVSGRAKKGDEAVQPAAGEQSGFAISTKISSSAIINRVATAADDEEAELLARARYNEFLRHFITGDGNCPGEPTIRSGNTIEILGLGPKLSGIYYVTSSKHIWSAGSYTTSFKVRRTAL</sequence>
<comment type="caution">
    <text evidence="1">The sequence shown here is derived from an EMBL/GenBank/DDBJ whole genome shotgun (WGS) entry which is preliminary data.</text>
</comment>
<dbReference type="SUPFAM" id="SSF69279">
    <property type="entry name" value="Phage tail proteins"/>
    <property type="match status" value="1"/>
</dbReference>
<protein>
    <submittedName>
        <fullName evidence="1">Phage late control D family protein</fullName>
    </submittedName>
</protein>
<reference evidence="1 2" key="1">
    <citation type="submission" date="2019-10" db="EMBL/GenBank/DDBJ databases">
        <title>Extracellular Electron Transfer in a Candidatus Methanoperedens spp. Enrichment Culture.</title>
        <authorList>
            <person name="Berger S."/>
            <person name="Rangel Shaw D."/>
            <person name="Berben T."/>
            <person name="In 'T Zandt M."/>
            <person name="Frank J."/>
            <person name="Reimann J."/>
            <person name="Jetten M.S.M."/>
            <person name="Welte C.U."/>
        </authorList>
    </citation>
    <scope>NUCLEOTIDE SEQUENCE [LARGE SCALE GENOMIC DNA]</scope>
    <source>
        <strain evidence="1">SB12</strain>
    </source>
</reference>
<gene>
    <name evidence="1" type="ORF">F9K24_20380</name>
</gene>
<proteinExistence type="predicted"/>
<dbReference type="Proteomes" id="UP000460298">
    <property type="component" value="Unassembled WGS sequence"/>
</dbReference>
<dbReference type="EMBL" id="WBUI01000034">
    <property type="protein sequence ID" value="KAB2929263.1"/>
    <property type="molecule type" value="Genomic_DNA"/>
</dbReference>
<organism evidence="1 2">
    <name type="scientific">Leptonema illini</name>
    <dbReference type="NCBI Taxonomy" id="183"/>
    <lineage>
        <taxon>Bacteria</taxon>
        <taxon>Pseudomonadati</taxon>
        <taxon>Spirochaetota</taxon>
        <taxon>Spirochaetia</taxon>
        <taxon>Leptospirales</taxon>
        <taxon>Leptospiraceae</taxon>
        <taxon>Leptonema</taxon>
    </lineage>
</organism>
<evidence type="ECO:0000313" key="1">
    <source>
        <dbReference type="EMBL" id="KAB2929263.1"/>
    </source>
</evidence>
<name>A0A833GXP7_9LEPT</name>
<accession>A0A833GXP7</accession>
<dbReference type="AlphaFoldDB" id="A0A833GXP7"/>
<evidence type="ECO:0000313" key="2">
    <source>
        <dbReference type="Proteomes" id="UP000460298"/>
    </source>
</evidence>